<name>A0A0S6VUB0_9BACT</name>
<dbReference type="CDD" id="cd00085">
    <property type="entry name" value="HNHc"/>
    <property type="match status" value="1"/>
</dbReference>
<feature type="domain" description="HNH nuclease" evidence="1">
    <location>
        <begin position="69"/>
        <end position="122"/>
    </location>
</feature>
<dbReference type="HOGENOM" id="CLU_099824_3_0_0"/>
<keyword evidence="2" id="KW-0378">Hydrolase</keyword>
<dbReference type="Pfam" id="PF14279">
    <property type="entry name" value="HNH_5"/>
    <property type="match status" value="1"/>
</dbReference>
<dbReference type="EMBL" id="DF820455">
    <property type="protein sequence ID" value="GAK49588.1"/>
    <property type="molecule type" value="Genomic_DNA"/>
</dbReference>
<evidence type="ECO:0000259" key="1">
    <source>
        <dbReference type="SMART" id="SM00507"/>
    </source>
</evidence>
<dbReference type="Gene3D" id="1.10.30.50">
    <property type="match status" value="1"/>
</dbReference>
<dbReference type="InterPro" id="IPR029471">
    <property type="entry name" value="HNH_5"/>
</dbReference>
<dbReference type="PANTHER" id="PTHR33877:SF2">
    <property type="entry name" value="OS07G0170200 PROTEIN"/>
    <property type="match status" value="1"/>
</dbReference>
<reference evidence="2 3" key="1">
    <citation type="journal article" date="2015" name="PeerJ">
        <title>First genomic representation of candidate bacterial phylum KSB3 points to enhanced environmental sensing as a trigger of wastewater bulking.</title>
        <authorList>
            <person name="Sekiguchi Y."/>
            <person name="Ohashi A."/>
            <person name="Parks D.H."/>
            <person name="Yamauchi T."/>
            <person name="Tyson G.W."/>
            <person name="Hugenholtz P."/>
        </authorList>
    </citation>
    <scope>NUCLEOTIDE SEQUENCE [LARGE SCALE GENOMIC DNA]</scope>
</reference>
<dbReference type="Proteomes" id="UP000030700">
    <property type="component" value="Unassembled WGS sequence"/>
</dbReference>
<keyword evidence="2" id="KW-0255">Endonuclease</keyword>
<dbReference type="SMART" id="SM00507">
    <property type="entry name" value="HNHc"/>
    <property type="match status" value="1"/>
</dbReference>
<dbReference type="PANTHER" id="PTHR33877">
    <property type="entry name" value="SLL1193 PROTEIN"/>
    <property type="match status" value="1"/>
</dbReference>
<sequence length="174" mass="20321">MEQTLLLNATYEPLRLISWQKAVTLLTLGKVEVIEHYDREIHSISFSIQLPAVVRLLYLVKRQRQEVKFSRRNLYARDKGQCQYCGTSLLPKEITYDHVVPKSQGGQTTWDNVVTCCLACNSKKANRTPKQARMSLLTPPRRPQWNQFLQITVGIKHAPESWKDYLYWNIEIET</sequence>
<keyword evidence="2" id="KW-0540">Nuclease</keyword>
<accession>A0A0S6VUB0</accession>
<evidence type="ECO:0000313" key="2">
    <source>
        <dbReference type="EMBL" id="GAK49588.1"/>
    </source>
</evidence>
<protein>
    <submittedName>
        <fullName evidence="2">Putative HNH endonuclease</fullName>
    </submittedName>
</protein>
<dbReference type="STRING" id="1499966.U14_00811"/>
<dbReference type="InterPro" id="IPR052892">
    <property type="entry name" value="NA-targeting_endonuclease"/>
</dbReference>
<gene>
    <name evidence="2" type="ORF">U14_00811</name>
</gene>
<evidence type="ECO:0000313" key="3">
    <source>
        <dbReference type="Proteomes" id="UP000030700"/>
    </source>
</evidence>
<dbReference type="AlphaFoldDB" id="A0A0S6VUB0"/>
<dbReference type="InterPro" id="IPR003615">
    <property type="entry name" value="HNH_nuc"/>
</dbReference>
<proteinExistence type="predicted"/>
<dbReference type="GO" id="GO:0004519">
    <property type="term" value="F:endonuclease activity"/>
    <property type="evidence" value="ECO:0007669"/>
    <property type="project" value="UniProtKB-KW"/>
</dbReference>
<keyword evidence="3" id="KW-1185">Reference proteome</keyword>
<organism evidence="2 3">
    <name type="scientific">Candidatus Moduliflexus flocculans</name>
    <dbReference type="NCBI Taxonomy" id="1499966"/>
    <lineage>
        <taxon>Bacteria</taxon>
        <taxon>Candidatus Moduliflexota</taxon>
        <taxon>Candidatus Moduliflexia</taxon>
        <taxon>Candidatus Moduliflexales</taxon>
        <taxon>Candidatus Moduliflexaceae</taxon>
    </lineage>
</organism>